<dbReference type="AlphaFoldDB" id="A0A0P6WZ63"/>
<accession>A0A0P6WZ63</accession>
<sequence>MKNFNHSSRLAKLWVPNTHKTIGYTYTRYTKYLIPNQDPLTIGATLSGSTVKFPFKGVMTNIQYFNKEINMDDIGKMENYGICVPAIEP</sequence>
<gene>
    <name evidence="1" type="ORF">ADN00_16030</name>
</gene>
<reference evidence="1 2" key="1">
    <citation type="submission" date="2015-07" db="EMBL/GenBank/DDBJ databases">
        <title>Genome sequence of Ornatilinea apprima DSM 23815.</title>
        <authorList>
            <person name="Hemp J."/>
            <person name="Ward L.M."/>
            <person name="Pace L.A."/>
            <person name="Fischer W.W."/>
        </authorList>
    </citation>
    <scope>NUCLEOTIDE SEQUENCE [LARGE SCALE GENOMIC DNA]</scope>
    <source>
        <strain evidence="1 2">P3M-1</strain>
    </source>
</reference>
<dbReference type="Proteomes" id="UP000050417">
    <property type="component" value="Unassembled WGS sequence"/>
</dbReference>
<protein>
    <submittedName>
        <fullName evidence="1">Uncharacterized protein</fullName>
    </submittedName>
</protein>
<dbReference type="EMBL" id="LGCL01000040">
    <property type="protein sequence ID" value="KPL72004.1"/>
    <property type="molecule type" value="Genomic_DNA"/>
</dbReference>
<name>A0A0P6WZ63_9CHLR</name>
<dbReference type="SUPFAM" id="SSF49899">
    <property type="entry name" value="Concanavalin A-like lectins/glucanases"/>
    <property type="match status" value="1"/>
</dbReference>
<dbReference type="STRING" id="1134406.ADN00_16030"/>
<evidence type="ECO:0000313" key="2">
    <source>
        <dbReference type="Proteomes" id="UP000050417"/>
    </source>
</evidence>
<proteinExistence type="predicted"/>
<evidence type="ECO:0000313" key="1">
    <source>
        <dbReference type="EMBL" id="KPL72004.1"/>
    </source>
</evidence>
<comment type="caution">
    <text evidence="1">The sequence shown here is derived from an EMBL/GenBank/DDBJ whole genome shotgun (WGS) entry which is preliminary data.</text>
</comment>
<dbReference type="InterPro" id="IPR013320">
    <property type="entry name" value="ConA-like_dom_sf"/>
</dbReference>
<keyword evidence="2" id="KW-1185">Reference proteome</keyword>
<organism evidence="1 2">
    <name type="scientific">Ornatilinea apprima</name>
    <dbReference type="NCBI Taxonomy" id="1134406"/>
    <lineage>
        <taxon>Bacteria</taxon>
        <taxon>Bacillati</taxon>
        <taxon>Chloroflexota</taxon>
        <taxon>Anaerolineae</taxon>
        <taxon>Anaerolineales</taxon>
        <taxon>Anaerolineaceae</taxon>
        <taxon>Ornatilinea</taxon>
    </lineage>
</organism>